<evidence type="ECO:0000259" key="3">
    <source>
        <dbReference type="PROSITE" id="PS50893"/>
    </source>
</evidence>
<reference evidence="4" key="1">
    <citation type="submission" date="2020-10" db="EMBL/GenBank/DDBJ databases">
        <authorList>
            <person name="Gilroy R."/>
        </authorList>
    </citation>
    <scope>NUCLEOTIDE SEQUENCE</scope>
    <source>
        <strain evidence="4">B3-2255</strain>
    </source>
</reference>
<dbReference type="InterPro" id="IPR027417">
    <property type="entry name" value="P-loop_NTPase"/>
</dbReference>
<organism evidence="4 5">
    <name type="scientific">Candidatus Merdivivens faecigallinarum</name>
    <dbReference type="NCBI Taxonomy" id="2840871"/>
    <lineage>
        <taxon>Bacteria</taxon>
        <taxon>Pseudomonadati</taxon>
        <taxon>Bacteroidota</taxon>
        <taxon>Bacteroidia</taxon>
        <taxon>Bacteroidales</taxon>
        <taxon>Muribaculaceae</taxon>
        <taxon>Muribaculaceae incertae sedis</taxon>
        <taxon>Candidatus Merdivivens</taxon>
    </lineage>
</organism>
<reference evidence="4" key="2">
    <citation type="journal article" date="2021" name="PeerJ">
        <title>Extensive microbial diversity within the chicken gut microbiome revealed by metagenomics and culture.</title>
        <authorList>
            <person name="Gilroy R."/>
            <person name="Ravi A."/>
            <person name="Getino M."/>
            <person name="Pursley I."/>
            <person name="Horton D.L."/>
            <person name="Alikhan N.F."/>
            <person name="Baker D."/>
            <person name="Gharbi K."/>
            <person name="Hall N."/>
            <person name="Watson M."/>
            <person name="Adriaenssens E.M."/>
            <person name="Foster-Nyarko E."/>
            <person name="Jarju S."/>
            <person name="Secka A."/>
            <person name="Antonio M."/>
            <person name="Oren A."/>
            <person name="Chaudhuri R.R."/>
            <person name="La Ragione R."/>
            <person name="Hildebrand F."/>
            <person name="Pallen M.J."/>
        </authorList>
    </citation>
    <scope>NUCLEOTIDE SEQUENCE</scope>
    <source>
        <strain evidence="4">B3-2255</strain>
    </source>
</reference>
<name>A0A9D9IZJ5_9BACT</name>
<gene>
    <name evidence="4" type="ORF">IAC87_03705</name>
</gene>
<dbReference type="SMART" id="SM00382">
    <property type="entry name" value="AAA"/>
    <property type="match status" value="1"/>
</dbReference>
<comment type="caution">
    <text evidence="4">The sequence shown here is derived from an EMBL/GenBank/DDBJ whole genome shotgun (WGS) entry which is preliminary data.</text>
</comment>
<dbReference type="EMBL" id="JADILY010000080">
    <property type="protein sequence ID" value="MBO8481634.1"/>
    <property type="molecule type" value="Genomic_DNA"/>
</dbReference>
<keyword evidence="2 4" id="KW-0067">ATP-binding</keyword>
<accession>A0A9D9IZJ5</accession>
<evidence type="ECO:0000256" key="2">
    <source>
        <dbReference type="ARBA" id="ARBA00022840"/>
    </source>
</evidence>
<dbReference type="Pfam" id="PF00005">
    <property type="entry name" value="ABC_tran"/>
    <property type="match status" value="1"/>
</dbReference>
<dbReference type="AlphaFoldDB" id="A0A9D9IZJ5"/>
<feature type="domain" description="ABC transporter" evidence="3">
    <location>
        <begin position="2"/>
        <end position="228"/>
    </location>
</feature>
<dbReference type="GO" id="GO:0016887">
    <property type="term" value="F:ATP hydrolysis activity"/>
    <property type="evidence" value="ECO:0007669"/>
    <property type="project" value="InterPro"/>
</dbReference>
<evidence type="ECO:0000313" key="4">
    <source>
        <dbReference type="EMBL" id="MBO8481634.1"/>
    </source>
</evidence>
<sequence length="278" mass="31467">MIEISNLTFGYGQRPVFRNLSVNFKEGSIYGLLGENGVGKTTLLKLICSLQQSRHSNGTIKVDGMKPESRKPSFLENIFYVPDEIPVPKGTVMTFVKENGRFYPNFSMDVFLDFAKELEIDPRMSFRKMSFGQQKKAHLAFALSLGTKYLLMDEPTNGLDIPSKATFRSLIVRLSTENRIIIISTHQVKDVENVIDPIIILDKERVLLNATIQQITDRLYFDYSGTVDETALYREANAAGMIQVLPNVTGADSKVNIEALFNAVYRNKETIQSFFEKQ</sequence>
<protein>
    <submittedName>
        <fullName evidence="4">ABC transporter ATP-binding protein</fullName>
    </submittedName>
</protein>
<dbReference type="InterPro" id="IPR003593">
    <property type="entry name" value="AAA+_ATPase"/>
</dbReference>
<dbReference type="PROSITE" id="PS50893">
    <property type="entry name" value="ABC_TRANSPORTER_2"/>
    <property type="match status" value="1"/>
</dbReference>
<dbReference type="Gene3D" id="3.40.50.300">
    <property type="entry name" value="P-loop containing nucleotide triphosphate hydrolases"/>
    <property type="match status" value="1"/>
</dbReference>
<dbReference type="Proteomes" id="UP000823772">
    <property type="component" value="Unassembled WGS sequence"/>
</dbReference>
<proteinExistence type="predicted"/>
<evidence type="ECO:0000313" key="5">
    <source>
        <dbReference type="Proteomes" id="UP000823772"/>
    </source>
</evidence>
<dbReference type="PANTHER" id="PTHR43158:SF2">
    <property type="entry name" value="SKFA PEPTIDE EXPORT ATP-BINDING PROTEIN SKFE"/>
    <property type="match status" value="1"/>
</dbReference>
<dbReference type="SUPFAM" id="SSF52540">
    <property type="entry name" value="P-loop containing nucleoside triphosphate hydrolases"/>
    <property type="match status" value="1"/>
</dbReference>
<keyword evidence="1" id="KW-0547">Nucleotide-binding</keyword>
<dbReference type="PANTHER" id="PTHR43158">
    <property type="entry name" value="SKFA PEPTIDE EXPORT ATP-BINDING PROTEIN SKFE"/>
    <property type="match status" value="1"/>
</dbReference>
<dbReference type="GO" id="GO:0005524">
    <property type="term" value="F:ATP binding"/>
    <property type="evidence" value="ECO:0007669"/>
    <property type="project" value="UniProtKB-KW"/>
</dbReference>
<dbReference type="InterPro" id="IPR003439">
    <property type="entry name" value="ABC_transporter-like_ATP-bd"/>
</dbReference>
<evidence type="ECO:0000256" key="1">
    <source>
        <dbReference type="ARBA" id="ARBA00022741"/>
    </source>
</evidence>
<dbReference type="CDD" id="cd03230">
    <property type="entry name" value="ABC_DR_subfamily_A"/>
    <property type="match status" value="1"/>
</dbReference>